<evidence type="ECO:0000256" key="2">
    <source>
        <dbReference type="SAM" id="MobiDB-lite"/>
    </source>
</evidence>
<comment type="caution">
    <text evidence="5">The sequence shown here is derived from an EMBL/GenBank/DDBJ whole genome shotgun (WGS) entry which is preliminary data.</text>
</comment>
<dbReference type="GO" id="GO:0008270">
    <property type="term" value="F:zinc ion binding"/>
    <property type="evidence" value="ECO:0007669"/>
    <property type="project" value="UniProtKB-KW"/>
</dbReference>
<accession>A0AAD6XSN3</accession>
<dbReference type="InterPro" id="IPR013083">
    <property type="entry name" value="Znf_RING/FYVE/PHD"/>
</dbReference>
<evidence type="ECO:0000256" key="3">
    <source>
        <dbReference type="SAM" id="Phobius"/>
    </source>
</evidence>
<reference evidence="5" key="1">
    <citation type="submission" date="2023-03" db="EMBL/GenBank/DDBJ databases">
        <title>Massive genome expansion in bonnet fungi (Mycena s.s.) driven by repeated elements and novel gene families across ecological guilds.</title>
        <authorList>
            <consortium name="Lawrence Berkeley National Laboratory"/>
            <person name="Harder C.B."/>
            <person name="Miyauchi S."/>
            <person name="Viragh M."/>
            <person name="Kuo A."/>
            <person name="Thoen E."/>
            <person name="Andreopoulos B."/>
            <person name="Lu D."/>
            <person name="Skrede I."/>
            <person name="Drula E."/>
            <person name="Henrissat B."/>
            <person name="Morin E."/>
            <person name="Kohler A."/>
            <person name="Barry K."/>
            <person name="LaButti K."/>
            <person name="Morin E."/>
            <person name="Salamov A."/>
            <person name="Lipzen A."/>
            <person name="Mereny Z."/>
            <person name="Hegedus B."/>
            <person name="Baldrian P."/>
            <person name="Stursova M."/>
            <person name="Weitz H."/>
            <person name="Taylor A."/>
            <person name="Grigoriev I.V."/>
            <person name="Nagy L.G."/>
            <person name="Martin F."/>
            <person name="Kauserud H."/>
        </authorList>
    </citation>
    <scope>NUCLEOTIDE SEQUENCE</scope>
    <source>
        <strain evidence="5">CBHHK173m</strain>
    </source>
</reference>
<dbReference type="InterPro" id="IPR001841">
    <property type="entry name" value="Znf_RING"/>
</dbReference>
<keyword evidence="1" id="KW-0862">Zinc</keyword>
<keyword evidence="6" id="KW-1185">Reference proteome</keyword>
<keyword evidence="1" id="KW-0479">Metal-binding</keyword>
<proteinExistence type="predicted"/>
<organism evidence="5 6">
    <name type="scientific">Mycena belliarum</name>
    <dbReference type="NCBI Taxonomy" id="1033014"/>
    <lineage>
        <taxon>Eukaryota</taxon>
        <taxon>Fungi</taxon>
        <taxon>Dikarya</taxon>
        <taxon>Basidiomycota</taxon>
        <taxon>Agaricomycotina</taxon>
        <taxon>Agaricomycetes</taxon>
        <taxon>Agaricomycetidae</taxon>
        <taxon>Agaricales</taxon>
        <taxon>Marasmiineae</taxon>
        <taxon>Mycenaceae</taxon>
        <taxon>Mycena</taxon>
    </lineage>
</organism>
<gene>
    <name evidence="5" type="ORF">B0H15DRAFT_385557</name>
</gene>
<keyword evidence="3" id="KW-1133">Transmembrane helix</keyword>
<evidence type="ECO:0000313" key="6">
    <source>
        <dbReference type="Proteomes" id="UP001222325"/>
    </source>
</evidence>
<evidence type="ECO:0000259" key="4">
    <source>
        <dbReference type="PROSITE" id="PS50089"/>
    </source>
</evidence>
<dbReference type="Gene3D" id="3.30.40.10">
    <property type="entry name" value="Zinc/RING finger domain, C3HC4 (zinc finger)"/>
    <property type="match status" value="1"/>
</dbReference>
<feature type="domain" description="RING-type" evidence="4">
    <location>
        <begin position="84"/>
        <end position="126"/>
    </location>
</feature>
<feature type="compositionally biased region" description="Basic and acidic residues" evidence="2">
    <location>
        <begin position="50"/>
        <end position="59"/>
    </location>
</feature>
<feature type="compositionally biased region" description="Low complexity" evidence="2">
    <location>
        <begin position="33"/>
        <end position="46"/>
    </location>
</feature>
<sequence>MPRRPRPGMALSLPDHVEYTLDLGAESGAESGPATPTDAAPAAPRTRSWRPADRADPKARSGAYDAAGRLKLTQRARVEAQRECAICAEAAAVPTRVLCCGALFCREHIEQWIYSPASTGLCPACDAPCVLPPSDDADPDAARRPRTPPSSRAHTPPPSPTVLAGTAMRRSADGLVRVVTALAVLLVLVLIVRRGGVGFSEPVGEAFVASAL</sequence>
<keyword evidence="1" id="KW-0863">Zinc-finger</keyword>
<keyword evidence="3" id="KW-0812">Transmembrane</keyword>
<dbReference type="SUPFAM" id="SSF57850">
    <property type="entry name" value="RING/U-box"/>
    <property type="match status" value="1"/>
</dbReference>
<feature type="transmembrane region" description="Helical" evidence="3">
    <location>
        <begin position="174"/>
        <end position="192"/>
    </location>
</feature>
<feature type="region of interest" description="Disordered" evidence="2">
    <location>
        <begin position="135"/>
        <end position="164"/>
    </location>
</feature>
<feature type="region of interest" description="Disordered" evidence="2">
    <location>
        <begin position="23"/>
        <end position="62"/>
    </location>
</feature>
<dbReference type="Proteomes" id="UP001222325">
    <property type="component" value="Unassembled WGS sequence"/>
</dbReference>
<dbReference type="PROSITE" id="PS50089">
    <property type="entry name" value="ZF_RING_2"/>
    <property type="match status" value="1"/>
</dbReference>
<dbReference type="EMBL" id="JARJCN010000037">
    <property type="protein sequence ID" value="KAJ7084538.1"/>
    <property type="molecule type" value="Genomic_DNA"/>
</dbReference>
<evidence type="ECO:0000256" key="1">
    <source>
        <dbReference type="PROSITE-ProRule" id="PRU00175"/>
    </source>
</evidence>
<evidence type="ECO:0000313" key="5">
    <source>
        <dbReference type="EMBL" id="KAJ7084538.1"/>
    </source>
</evidence>
<protein>
    <recommendedName>
        <fullName evidence="4">RING-type domain-containing protein</fullName>
    </recommendedName>
</protein>
<name>A0AAD6XSN3_9AGAR</name>
<dbReference type="AlphaFoldDB" id="A0AAD6XSN3"/>
<keyword evidence="3" id="KW-0472">Membrane</keyword>